<dbReference type="Proteomes" id="UP000092177">
    <property type="component" value="Chromosome 5"/>
</dbReference>
<evidence type="ECO:0000313" key="3">
    <source>
        <dbReference type="EMBL" id="OBR09224.1"/>
    </source>
</evidence>
<dbReference type="EMBL" id="LTAN01000005">
    <property type="protein sequence ID" value="OBR09224.1"/>
    <property type="molecule type" value="Genomic_DNA"/>
</dbReference>
<feature type="region of interest" description="Disordered" evidence="1">
    <location>
        <begin position="1"/>
        <end position="28"/>
    </location>
</feature>
<reference evidence="5" key="4">
    <citation type="journal article" date="2017" name="BMC Genomics">
        <title>Gapless genome assembly of Colletotrichum higginsianum reveals chromosome structure and association of transposable elements with secondary metabolite gene clusters.</title>
        <authorList>
            <person name="Dallery J.-F."/>
            <person name="Lapalu N."/>
            <person name="Zampounis A."/>
            <person name="Pigne S."/>
            <person name="Luyten I."/>
            <person name="Amselem J."/>
            <person name="Wittenberg A.H.J."/>
            <person name="Zhou S."/>
            <person name="de Queiroz M.V."/>
            <person name="Robin G.P."/>
            <person name="Auger A."/>
            <person name="Hainaut M."/>
            <person name="Henrissat B."/>
            <person name="Kim K.-T."/>
            <person name="Lee Y.-H."/>
            <person name="Lespinet O."/>
            <person name="Schwartz D.C."/>
            <person name="Thon M.R."/>
            <person name="O'Connell R.J."/>
        </authorList>
    </citation>
    <scope>NUCLEOTIDE SEQUENCE [LARGE SCALE GENOMIC DNA]</scope>
    <source>
        <strain evidence="5">IMI 349063</strain>
    </source>
</reference>
<name>H1VCF4_COLHI</name>
<accession>H1VCF4</accession>
<sequence length="182" mass="20449">MACRSVNATERSVPQSRNVNDRPRPLPQSPAVICRTRRARVQALRLRWVGWPSLAPLCAISTLDANSREELLGDYPPDVRVSFGGFSPSNPRRTSPMRSTLPRLTLTHLRKHCSKIARAKRLGKNSVSDLETREWENTVIIENVRIGKASSSHVLPSDKLAPEMNISEHFWVVGATTLFEPF</sequence>
<dbReference type="VEuPathDB" id="FungiDB:CH63R_07989"/>
<reference evidence="2" key="1">
    <citation type="submission" date="2011-12" db="EMBL/GenBank/DDBJ databases">
        <title>The genome sequence of Colletotrichum higginsianum IMI 34906.</title>
        <authorList>
            <person name="Ma L.-J."/>
            <person name="O'Connell R."/>
            <person name="van Themaat E.V.L."/>
            <person name="Stueber K."/>
            <person name="Young S.K."/>
            <person name="Zeng Q."/>
            <person name="Gargeya S."/>
            <person name="Fitzgerald M."/>
            <person name="Haas B."/>
            <person name="Abouelleil A."/>
            <person name="Alvarado L."/>
            <person name="Arachchi H.M."/>
            <person name="Berlin A."/>
            <person name="Chapman S.B."/>
            <person name="Gearin G."/>
            <person name="Goldberg J."/>
            <person name="Griggs A."/>
            <person name="Gujja S."/>
            <person name="Hansen M."/>
            <person name="Heiman D."/>
            <person name="Howarth C."/>
            <person name="Larimer J."/>
            <person name="Lui A."/>
            <person name="MacDonald P.J.P."/>
            <person name="McCowen C."/>
            <person name="Montmayeur A."/>
            <person name="Murphy C."/>
            <person name="Neiman D."/>
            <person name="Pearson M."/>
            <person name="Priest M."/>
            <person name="Roberts A."/>
            <person name="Saif S."/>
            <person name="Shea T."/>
            <person name="Sisk P."/>
            <person name="Stolte C."/>
            <person name="Sykes S."/>
            <person name="Wortman J."/>
            <person name="Nusbaum C."/>
            <person name="Birren B."/>
        </authorList>
    </citation>
    <scope>NUCLEOTIDE SEQUENCE [LARGE SCALE GENOMIC DNA]</scope>
    <source>
        <strain evidence="2">IMI 349063</strain>
    </source>
</reference>
<protein>
    <submittedName>
        <fullName evidence="2">Uncharacterized protein</fullName>
    </submittedName>
</protein>
<evidence type="ECO:0000313" key="5">
    <source>
        <dbReference type="Proteomes" id="UP000092177"/>
    </source>
</evidence>
<dbReference type="HOGENOM" id="CLU_1481885_0_0_1"/>
<evidence type="ECO:0000313" key="4">
    <source>
        <dbReference type="Proteomes" id="UP000007174"/>
    </source>
</evidence>
<dbReference type="GeneID" id="28867070"/>
<dbReference type="Proteomes" id="UP000007174">
    <property type="component" value="Unassembled WGS sequence"/>
</dbReference>
<reference evidence="3" key="3">
    <citation type="submission" date="2016-02" db="EMBL/GenBank/DDBJ databases">
        <title>Resequencing and annotation of the Colletotrichum higginsianum genome.</title>
        <authorList>
            <person name="O'Connell R."/>
            <person name="Zambounis A."/>
            <person name="Thon M."/>
            <person name="Dallery J.-F."/>
        </authorList>
    </citation>
    <scope>NUCLEOTIDE SEQUENCE [LARGE SCALE GENOMIC DNA]</scope>
    <source>
        <strain evidence="3">IMI 349063</strain>
    </source>
</reference>
<organism evidence="2 4">
    <name type="scientific">Colletotrichum higginsianum (strain IMI 349063)</name>
    <name type="common">Crucifer anthracnose fungus</name>
    <dbReference type="NCBI Taxonomy" id="759273"/>
    <lineage>
        <taxon>Eukaryota</taxon>
        <taxon>Fungi</taxon>
        <taxon>Dikarya</taxon>
        <taxon>Ascomycota</taxon>
        <taxon>Pezizomycotina</taxon>
        <taxon>Sordariomycetes</taxon>
        <taxon>Hypocreomycetidae</taxon>
        <taxon>Glomerellales</taxon>
        <taxon>Glomerellaceae</taxon>
        <taxon>Colletotrichum</taxon>
        <taxon>Colletotrichum destructivum species complex</taxon>
    </lineage>
</organism>
<gene>
    <name evidence="2" type="ORF">CH063_09132</name>
    <name evidence="3" type="ORF">CH63R_07989</name>
</gene>
<dbReference type="KEGG" id="chig:CH63R_07989"/>
<reference evidence="4" key="2">
    <citation type="journal article" date="2012" name="Nat. Genet.">
        <title>Lifestyle transitions in plant pathogenic Colletotrichum fungi deciphered by genome and transcriptome analyses.</title>
        <authorList>
            <person name="O'Connell R.J."/>
            <person name="Thon M.R."/>
            <person name="Hacquard S."/>
            <person name="Amyotte S.G."/>
            <person name="Kleemann J."/>
            <person name="Torres M.F."/>
            <person name="Damm U."/>
            <person name="Buiate E.A."/>
            <person name="Epstein L."/>
            <person name="Alkan N."/>
            <person name="Altmueller J."/>
            <person name="Alvarado-Balderrama L."/>
            <person name="Bauser C.A."/>
            <person name="Becker C."/>
            <person name="Birren B.W."/>
            <person name="Chen Z."/>
            <person name="Choi J."/>
            <person name="Crouch J.A."/>
            <person name="Duvick J.P."/>
            <person name="Farman M.A."/>
            <person name="Gan P."/>
            <person name="Heiman D."/>
            <person name="Henrissat B."/>
            <person name="Howard R.J."/>
            <person name="Kabbage M."/>
            <person name="Koch C."/>
            <person name="Kracher B."/>
            <person name="Kubo Y."/>
            <person name="Law A.D."/>
            <person name="Lebrun M.-H."/>
            <person name="Lee Y.-H."/>
            <person name="Miyara I."/>
            <person name="Moore N."/>
            <person name="Neumann U."/>
            <person name="Nordstroem K."/>
            <person name="Panaccione D.G."/>
            <person name="Panstruga R."/>
            <person name="Place M."/>
            <person name="Proctor R.H."/>
            <person name="Prusky D."/>
            <person name="Rech G."/>
            <person name="Reinhardt R."/>
            <person name="Rollins J.A."/>
            <person name="Rounsley S."/>
            <person name="Schardl C.L."/>
            <person name="Schwartz D.C."/>
            <person name="Shenoy N."/>
            <person name="Shirasu K."/>
            <person name="Sikhakolli U.R."/>
            <person name="Stueber K."/>
            <person name="Sukno S.A."/>
            <person name="Sweigard J.A."/>
            <person name="Takano Y."/>
            <person name="Takahara H."/>
            <person name="Trail F."/>
            <person name="van der Does H.C."/>
            <person name="Voll L.M."/>
            <person name="Will I."/>
            <person name="Young S."/>
            <person name="Zeng Q."/>
            <person name="Zhang J."/>
            <person name="Zhou S."/>
            <person name="Dickman M.B."/>
            <person name="Schulze-Lefert P."/>
            <person name="Ver Loren van Themaat E."/>
            <person name="Ma L.-J."/>
            <person name="Vaillancourt L.J."/>
        </authorList>
    </citation>
    <scope>NUCLEOTIDE SEQUENCE [LARGE SCALE GENOMIC DNA]</scope>
    <source>
        <strain evidence="4">IMI 349063</strain>
    </source>
</reference>
<proteinExistence type="predicted"/>
<evidence type="ECO:0000256" key="1">
    <source>
        <dbReference type="SAM" id="MobiDB-lite"/>
    </source>
</evidence>
<keyword evidence="5" id="KW-1185">Reference proteome</keyword>
<feature type="compositionally biased region" description="Polar residues" evidence="1">
    <location>
        <begin position="1"/>
        <end position="18"/>
    </location>
</feature>
<dbReference type="EMBL" id="CACQ02002700">
    <property type="protein sequence ID" value="CCF37907.1"/>
    <property type="molecule type" value="Genomic_DNA"/>
</dbReference>
<dbReference type="AlphaFoldDB" id="H1VCF4"/>
<dbReference type="RefSeq" id="XP_018157741.1">
    <property type="nucleotide sequence ID" value="XM_018302963.1"/>
</dbReference>
<evidence type="ECO:0000313" key="2">
    <source>
        <dbReference type="EMBL" id="CCF37907.1"/>
    </source>
</evidence>